<protein>
    <submittedName>
        <fullName evidence="2">Uncharacterized protein</fullName>
    </submittedName>
</protein>
<sequence>MSDDAPSGKLMRIRVYEDDAEMNAILDRFNQVRENSRNRRGRARRGAESEWLRRILVAGYTQLHGPFYAAQGSPTVGPEPPTLEVPRAPRRAPTARAKADDPPIAPEITGPDKQTKVAHSAPSSNNDTAQQQRHSAAPMSGDGLDFKLLLGGGNSIVSSPNPTSDAT</sequence>
<reference evidence="2" key="1">
    <citation type="submission" date="2020-08" db="EMBL/GenBank/DDBJ databases">
        <title>Studying the diversity of plant-associated saprophytic bacteria and their role in host health and plant-pathogen interactions.</title>
        <authorList>
            <person name="Potnis N."/>
        </authorList>
    </citation>
    <scope>NUCLEOTIDE SEQUENCE</scope>
    <source>
        <strain evidence="2">F21</strain>
    </source>
</reference>
<comment type="caution">
    <text evidence="2">The sequence shown here is derived from an EMBL/GenBank/DDBJ whole genome shotgun (WGS) entry which is preliminary data.</text>
</comment>
<dbReference type="AlphaFoldDB" id="A0AB73H449"/>
<proteinExistence type="predicted"/>
<gene>
    <name evidence="2" type="ORF">FHR65_003817</name>
</gene>
<accession>A0AB73H449</accession>
<organism evidence="2">
    <name type="scientific">Xanthomonas arboricola</name>
    <dbReference type="NCBI Taxonomy" id="56448"/>
    <lineage>
        <taxon>Bacteria</taxon>
        <taxon>Pseudomonadati</taxon>
        <taxon>Pseudomonadota</taxon>
        <taxon>Gammaproteobacteria</taxon>
        <taxon>Lysobacterales</taxon>
        <taxon>Lysobacteraceae</taxon>
        <taxon>Xanthomonas</taxon>
    </lineage>
</organism>
<evidence type="ECO:0000313" key="2">
    <source>
        <dbReference type="EMBL" id="MBB5672219.1"/>
    </source>
</evidence>
<feature type="region of interest" description="Disordered" evidence="1">
    <location>
        <begin position="68"/>
        <end position="167"/>
    </location>
</feature>
<evidence type="ECO:0000256" key="1">
    <source>
        <dbReference type="SAM" id="MobiDB-lite"/>
    </source>
</evidence>
<dbReference type="EMBL" id="JACIIQ010000021">
    <property type="protein sequence ID" value="MBB5672219.1"/>
    <property type="molecule type" value="Genomic_DNA"/>
</dbReference>
<dbReference type="RefSeq" id="WP_129111514.1">
    <property type="nucleotide sequence ID" value="NZ_JACIIQ010000021.1"/>
</dbReference>
<name>A0AB73H449_9XANT</name>
<dbReference type="Proteomes" id="UP000528595">
    <property type="component" value="Unassembled WGS sequence"/>
</dbReference>
<feature type="compositionally biased region" description="Polar residues" evidence="1">
    <location>
        <begin position="121"/>
        <end position="134"/>
    </location>
</feature>
<feature type="compositionally biased region" description="Polar residues" evidence="1">
    <location>
        <begin position="155"/>
        <end position="167"/>
    </location>
</feature>